<dbReference type="OMA" id="YYTWLEY"/>
<evidence type="ECO:0008006" key="4">
    <source>
        <dbReference type="Google" id="ProtNLM"/>
    </source>
</evidence>
<keyword evidence="1" id="KW-0472">Membrane</keyword>
<sequence>MTATILQANRAPYILATIGLLLFVATFLHENDSVSYAWRGTIDSVGKDGSYTPPASSTASARKDNRPSFYEVALSYGTDKVTTHKYHHMYEKYLASLRDRPLKMLEIGLGCDMHYGPGKSFYTWLEYFPRVDLYYIEYDAACVAKWANSTTGATIFSGDQADVAFLNRFMKEAGMDFDIILDDGGHRMTQQITSLNHLWKAVKPGGLYFCEDLQTSYWGRYGGDPRGGRGSGGPKTKTMMGVIKEMLDDLNIKAIANKAPNDLSEEPTELERTHKVSADMLFIDCMEEICAFGKKDV</sequence>
<dbReference type="HOGENOM" id="CLU_077191_1_0_1"/>
<keyword evidence="1" id="KW-0812">Transmembrane</keyword>
<feature type="transmembrane region" description="Helical" evidence="1">
    <location>
        <begin position="12"/>
        <end position="29"/>
    </location>
</feature>
<dbReference type="KEGG" id="bcom:BAUCODRAFT_175520"/>
<dbReference type="Gene3D" id="3.40.50.150">
    <property type="entry name" value="Vaccinia Virus protein VP39"/>
    <property type="match status" value="1"/>
</dbReference>
<dbReference type="OrthoDB" id="407477at2759"/>
<evidence type="ECO:0000313" key="3">
    <source>
        <dbReference type="Proteomes" id="UP000011761"/>
    </source>
</evidence>
<dbReference type="eggNOG" id="ENOG502S4RI">
    <property type="taxonomic scope" value="Eukaryota"/>
</dbReference>
<evidence type="ECO:0000313" key="2">
    <source>
        <dbReference type="EMBL" id="EMD00584.1"/>
    </source>
</evidence>
<dbReference type="RefSeq" id="XP_007671768.1">
    <property type="nucleotide sequence ID" value="XM_007673578.1"/>
</dbReference>
<accession>M2N8W1</accession>
<reference evidence="2 3" key="1">
    <citation type="journal article" date="2012" name="PLoS Pathog.">
        <title>Diverse lifestyles and strategies of plant pathogenesis encoded in the genomes of eighteen Dothideomycetes fungi.</title>
        <authorList>
            <person name="Ohm R.A."/>
            <person name="Feau N."/>
            <person name="Henrissat B."/>
            <person name="Schoch C.L."/>
            <person name="Horwitz B.A."/>
            <person name="Barry K.W."/>
            <person name="Condon B.J."/>
            <person name="Copeland A.C."/>
            <person name="Dhillon B."/>
            <person name="Glaser F."/>
            <person name="Hesse C.N."/>
            <person name="Kosti I."/>
            <person name="LaButti K."/>
            <person name="Lindquist E.A."/>
            <person name="Lucas S."/>
            <person name="Salamov A.A."/>
            <person name="Bradshaw R.E."/>
            <person name="Ciuffetti L."/>
            <person name="Hamelin R.C."/>
            <person name="Kema G.H.J."/>
            <person name="Lawrence C."/>
            <person name="Scott J.A."/>
            <person name="Spatafora J.W."/>
            <person name="Turgeon B.G."/>
            <person name="de Wit P.J.G.M."/>
            <person name="Zhong S."/>
            <person name="Goodwin S.B."/>
            <person name="Grigoriev I.V."/>
        </authorList>
    </citation>
    <scope>NUCLEOTIDE SEQUENCE [LARGE SCALE GENOMIC DNA]</scope>
    <source>
        <strain evidence="2 3">UAMH 10762</strain>
    </source>
</reference>
<keyword evidence="1" id="KW-1133">Transmembrane helix</keyword>
<gene>
    <name evidence="2" type="ORF">BAUCODRAFT_175520</name>
</gene>
<evidence type="ECO:0000256" key="1">
    <source>
        <dbReference type="SAM" id="Phobius"/>
    </source>
</evidence>
<dbReference type="GeneID" id="19109469"/>
<dbReference type="SUPFAM" id="SSF53335">
    <property type="entry name" value="S-adenosyl-L-methionine-dependent methyltransferases"/>
    <property type="match status" value="1"/>
</dbReference>
<dbReference type="EMBL" id="KB445550">
    <property type="protein sequence ID" value="EMD00584.1"/>
    <property type="molecule type" value="Genomic_DNA"/>
</dbReference>
<dbReference type="Proteomes" id="UP000011761">
    <property type="component" value="Unassembled WGS sequence"/>
</dbReference>
<proteinExistence type="predicted"/>
<dbReference type="AlphaFoldDB" id="M2N8W1"/>
<organism evidence="2 3">
    <name type="scientific">Baudoinia panamericana (strain UAMH 10762)</name>
    <name type="common">Angels' share fungus</name>
    <name type="synonym">Baudoinia compniacensis (strain UAMH 10762)</name>
    <dbReference type="NCBI Taxonomy" id="717646"/>
    <lineage>
        <taxon>Eukaryota</taxon>
        <taxon>Fungi</taxon>
        <taxon>Dikarya</taxon>
        <taxon>Ascomycota</taxon>
        <taxon>Pezizomycotina</taxon>
        <taxon>Dothideomycetes</taxon>
        <taxon>Dothideomycetidae</taxon>
        <taxon>Mycosphaerellales</taxon>
        <taxon>Teratosphaeriaceae</taxon>
        <taxon>Baudoinia</taxon>
    </lineage>
</organism>
<dbReference type="InterPro" id="IPR029063">
    <property type="entry name" value="SAM-dependent_MTases_sf"/>
</dbReference>
<name>M2N8W1_BAUPA</name>
<keyword evidence="3" id="KW-1185">Reference proteome</keyword>
<protein>
    <recommendedName>
        <fullName evidence="4">Hard-surface induced protein 5</fullName>
    </recommendedName>
</protein>